<keyword evidence="3" id="KW-1185">Reference proteome</keyword>
<accession>A0A0S4KJR6</accession>
<evidence type="ECO:0000256" key="1">
    <source>
        <dbReference type="SAM" id="Phobius"/>
    </source>
</evidence>
<feature type="transmembrane region" description="Helical" evidence="1">
    <location>
        <begin position="88"/>
        <end position="108"/>
    </location>
</feature>
<protein>
    <submittedName>
        <fullName evidence="2">Transmembrane protein, putative</fullName>
    </submittedName>
</protein>
<dbReference type="AlphaFoldDB" id="A0A0S4KJR6"/>
<evidence type="ECO:0000313" key="3">
    <source>
        <dbReference type="Proteomes" id="UP000051952"/>
    </source>
</evidence>
<keyword evidence="1" id="KW-1133">Transmembrane helix</keyword>
<evidence type="ECO:0000313" key="2">
    <source>
        <dbReference type="EMBL" id="CUI14644.1"/>
    </source>
</evidence>
<name>A0A0S4KJR6_BODSA</name>
<keyword evidence="1 2" id="KW-0812">Transmembrane</keyword>
<gene>
    <name evidence="2" type="ORF">BSAL_08570</name>
</gene>
<dbReference type="EMBL" id="CYKH01001435">
    <property type="protein sequence ID" value="CUI14644.1"/>
    <property type="molecule type" value="Genomic_DNA"/>
</dbReference>
<proteinExistence type="predicted"/>
<sequence>MSLAEGETFVSSPLLQSTGASHHGMQRSHDKFKSVFDATTAVDSTRSVRRTSVSSDAASVNRFTLLFERHLHENWFVTKFYSHNQHSAVVGLLVLLGIVGIAGIVVVHQGRPHYASYKISLI</sequence>
<reference evidence="3" key="1">
    <citation type="submission" date="2015-09" db="EMBL/GenBank/DDBJ databases">
        <authorList>
            <consortium name="Pathogen Informatics"/>
        </authorList>
    </citation>
    <scope>NUCLEOTIDE SEQUENCE [LARGE SCALE GENOMIC DNA]</scope>
    <source>
        <strain evidence="3">Lake Konstanz</strain>
    </source>
</reference>
<keyword evidence="1" id="KW-0472">Membrane</keyword>
<dbReference type="Proteomes" id="UP000051952">
    <property type="component" value="Unassembled WGS sequence"/>
</dbReference>
<dbReference type="VEuPathDB" id="TriTrypDB:BSAL_08570"/>
<organism evidence="2 3">
    <name type="scientific">Bodo saltans</name>
    <name type="common">Flagellated protozoan</name>
    <dbReference type="NCBI Taxonomy" id="75058"/>
    <lineage>
        <taxon>Eukaryota</taxon>
        <taxon>Discoba</taxon>
        <taxon>Euglenozoa</taxon>
        <taxon>Kinetoplastea</taxon>
        <taxon>Metakinetoplastina</taxon>
        <taxon>Eubodonida</taxon>
        <taxon>Bodonidae</taxon>
        <taxon>Bodo</taxon>
    </lineage>
</organism>